<gene>
    <name evidence="1" type="ORF">HD597_007369</name>
</gene>
<dbReference type="AlphaFoldDB" id="A0A9X2GMJ8"/>
<sequence>MVIGTAGMWTAIVELSRHKGAEPDALRLL</sequence>
<name>A0A9X2GMJ8_9ACTN</name>
<protein>
    <submittedName>
        <fullName evidence="1">Uncharacterized protein</fullName>
    </submittedName>
</protein>
<comment type="caution">
    <text evidence="1">The sequence shown here is derived from an EMBL/GenBank/DDBJ whole genome shotgun (WGS) entry which is preliminary data.</text>
</comment>
<evidence type="ECO:0000313" key="1">
    <source>
        <dbReference type="EMBL" id="MCP2360349.1"/>
    </source>
</evidence>
<dbReference type="EMBL" id="JAMZEB010000002">
    <property type="protein sequence ID" value="MCP2360349.1"/>
    <property type="molecule type" value="Genomic_DNA"/>
</dbReference>
<accession>A0A9X2GMJ8</accession>
<evidence type="ECO:0000313" key="2">
    <source>
        <dbReference type="Proteomes" id="UP001139648"/>
    </source>
</evidence>
<keyword evidence="2" id="KW-1185">Reference proteome</keyword>
<dbReference type="Proteomes" id="UP001139648">
    <property type="component" value="Unassembled WGS sequence"/>
</dbReference>
<proteinExistence type="predicted"/>
<reference evidence="1" key="1">
    <citation type="submission" date="2022-06" db="EMBL/GenBank/DDBJ databases">
        <title>Sequencing the genomes of 1000 actinobacteria strains.</title>
        <authorList>
            <person name="Klenk H.-P."/>
        </authorList>
    </citation>
    <scope>NUCLEOTIDE SEQUENCE</scope>
    <source>
        <strain evidence="1">DSM 46694</strain>
    </source>
</reference>
<organism evidence="1 2">
    <name type="scientific">Nonomuraea thailandensis</name>
    <dbReference type="NCBI Taxonomy" id="1188745"/>
    <lineage>
        <taxon>Bacteria</taxon>
        <taxon>Bacillati</taxon>
        <taxon>Actinomycetota</taxon>
        <taxon>Actinomycetes</taxon>
        <taxon>Streptosporangiales</taxon>
        <taxon>Streptosporangiaceae</taxon>
        <taxon>Nonomuraea</taxon>
    </lineage>
</organism>